<dbReference type="InterPro" id="IPR036439">
    <property type="entry name" value="Dockerin_dom_sf"/>
</dbReference>
<organism evidence="2 3">
    <name type="scientific">Blastopirellula marina DSM 3645</name>
    <dbReference type="NCBI Taxonomy" id="314230"/>
    <lineage>
        <taxon>Bacteria</taxon>
        <taxon>Pseudomonadati</taxon>
        <taxon>Planctomycetota</taxon>
        <taxon>Planctomycetia</taxon>
        <taxon>Pirellulales</taxon>
        <taxon>Pirellulaceae</taxon>
        <taxon>Blastopirellula</taxon>
    </lineage>
</organism>
<dbReference type="Gene3D" id="1.10.1330.10">
    <property type="entry name" value="Dockerin domain"/>
    <property type="match status" value="1"/>
</dbReference>
<dbReference type="OrthoDB" id="233485at2"/>
<feature type="compositionally biased region" description="Low complexity" evidence="1">
    <location>
        <begin position="537"/>
        <end position="570"/>
    </location>
</feature>
<dbReference type="HOGENOM" id="CLU_439204_0_0_0"/>
<accession>A4A1J8</accession>
<comment type="caution">
    <text evidence="2">The sequence shown here is derived from an EMBL/GenBank/DDBJ whole genome shotgun (WGS) entry which is preliminary data.</text>
</comment>
<dbReference type="Pfam" id="PF00404">
    <property type="entry name" value="Dockerin_1"/>
    <property type="match status" value="1"/>
</dbReference>
<dbReference type="GO" id="GO:0004553">
    <property type="term" value="F:hydrolase activity, hydrolyzing O-glycosyl compounds"/>
    <property type="evidence" value="ECO:0007669"/>
    <property type="project" value="InterPro"/>
</dbReference>
<dbReference type="Proteomes" id="UP000004358">
    <property type="component" value="Unassembled WGS sequence"/>
</dbReference>
<proteinExistence type="predicted"/>
<dbReference type="InterPro" id="IPR018247">
    <property type="entry name" value="EF_Hand_1_Ca_BS"/>
</dbReference>
<feature type="region of interest" description="Disordered" evidence="1">
    <location>
        <begin position="519"/>
        <end position="579"/>
    </location>
</feature>
<dbReference type="AlphaFoldDB" id="A4A1J8"/>
<dbReference type="EMBL" id="AANZ01000035">
    <property type="protein sequence ID" value="EAQ77365.1"/>
    <property type="molecule type" value="Genomic_DNA"/>
</dbReference>
<dbReference type="STRING" id="314230.DSM3645_23930"/>
<dbReference type="PROSITE" id="PS00448">
    <property type="entry name" value="CLOS_CELLULOSOME_RPT"/>
    <property type="match status" value="1"/>
</dbReference>
<dbReference type="eggNOG" id="COG3391">
    <property type="taxonomic scope" value="Bacteria"/>
</dbReference>
<dbReference type="GO" id="GO:0000272">
    <property type="term" value="P:polysaccharide catabolic process"/>
    <property type="evidence" value="ECO:0007669"/>
    <property type="project" value="InterPro"/>
</dbReference>
<dbReference type="RefSeq" id="WP_002652683.1">
    <property type="nucleotide sequence ID" value="NZ_CH672376.1"/>
</dbReference>
<evidence type="ECO:0000313" key="2">
    <source>
        <dbReference type="EMBL" id="EAQ77365.1"/>
    </source>
</evidence>
<evidence type="ECO:0000313" key="3">
    <source>
        <dbReference type="Proteomes" id="UP000004358"/>
    </source>
</evidence>
<gene>
    <name evidence="2" type="ORF">DSM3645_23930</name>
</gene>
<evidence type="ECO:0000256" key="1">
    <source>
        <dbReference type="SAM" id="MobiDB-lite"/>
    </source>
</evidence>
<name>A4A1J8_9BACT</name>
<sequence length="622" mass="65741">MSNSLRQLRPRFETLEAREVLTQFMAVSLVATDLTGSEITSVAVGQAFNLQIWVEDLRDMVDPSITPERYAGDPDPMDLDQSGLYQPDPNGVAIAYVDLLFDGSAFDFNAALGPQTGPGSPAIVFSQFSYNADKSTDGVIEELGAFIAGNKAGNGDPRLWLTVPMVAEDTSGPYEFKVQHPVLNEDFPNTPEGIKAALAFSGTNSSTLYRTGATPLNPEEINYSGATITLNVIEPSDSVEIDLRIVKTATAVNGSGEVGMLPENVAWLDEWDQFYVEIYATAPEGASLQSVSVTIDFTDAFHNVREIIDASDDANIKFVASQVSYASTSNSVSATFNTALNNIGDNNTPALLGRIYFGPDINPGGGVDIDASGDYAEAETTGFVVTGGDANVRYSGSAEPAAVTSGSSAATDIWAVPYDLDDDGSISLIDLTQVIRKIGSPVTTVNNLYDMDFNRNGSVDLVDISLLIRNIGISKTTLSPRLYYSGFPFEDDSAMAMIEGESVGASSAVLLEGESVASESPTLSFEESSKVSDPVATPTSYPLLLSSPTTNSTSQSESAPAGGASSPKESVATNAPTTGGDVQTMLILDAAENMASEDLATDSEAVDEVFADLEIEDLHLTM</sequence>
<dbReference type="SUPFAM" id="SSF63446">
    <property type="entry name" value="Type I dockerin domain"/>
    <property type="match status" value="1"/>
</dbReference>
<protein>
    <submittedName>
        <fullName evidence="2">Alkaline phosphatase</fullName>
    </submittedName>
</protein>
<dbReference type="PROSITE" id="PS00018">
    <property type="entry name" value="EF_HAND_1"/>
    <property type="match status" value="2"/>
</dbReference>
<reference evidence="2 3" key="1">
    <citation type="submission" date="2006-02" db="EMBL/GenBank/DDBJ databases">
        <authorList>
            <person name="Amann R."/>
            <person name="Ferriera S."/>
            <person name="Johnson J."/>
            <person name="Kravitz S."/>
            <person name="Halpern A."/>
            <person name="Remington K."/>
            <person name="Beeson K."/>
            <person name="Tran B."/>
            <person name="Rogers Y.-H."/>
            <person name="Friedman R."/>
            <person name="Venter J.C."/>
        </authorList>
    </citation>
    <scope>NUCLEOTIDE SEQUENCE [LARGE SCALE GENOMIC DNA]</scope>
    <source>
        <strain evidence="2 3">DSM 3645</strain>
    </source>
</reference>
<dbReference type="InterPro" id="IPR002105">
    <property type="entry name" value="Dockerin_1_rpt"/>
</dbReference>